<keyword evidence="2" id="KW-1185">Reference proteome</keyword>
<protein>
    <submittedName>
        <fullName evidence="1">Uncharacterized protein</fullName>
    </submittedName>
</protein>
<accession>A0ACC0A467</accession>
<proteinExistence type="predicted"/>
<sequence length="261" mass="29875">MNRFACGSFSSQMEEDDFGELLSPCSTPKRTSRKGKERDSNKNPYANRGLDKFSAVLAELEIRKQKIYTQKGSEEISFVRFVPSNSNDWKPIVVKLKDKKQDSDAHQENFKDKHINLVQNSVVPPPLEKQSNIIEEKKQIPVAKKWRKWRLNLGNIYCPYLYLLVMMILILVLLAIFGRSFAILCTSLGWYMVPTIINKDGTNCATSKIRPKMMNKNKKKEYIRRFSDKSIVRSDGSSSPESVLSGPSDKSPAKHGHKLSW</sequence>
<evidence type="ECO:0000313" key="1">
    <source>
        <dbReference type="EMBL" id="KAI5655185.1"/>
    </source>
</evidence>
<dbReference type="EMBL" id="CM044707">
    <property type="protein sequence ID" value="KAI5655185.1"/>
    <property type="molecule type" value="Genomic_DNA"/>
</dbReference>
<comment type="caution">
    <text evidence="1">The sequence shown here is derived from an EMBL/GenBank/DDBJ whole genome shotgun (WGS) entry which is preliminary data.</text>
</comment>
<organism evidence="1 2">
    <name type="scientific">Catharanthus roseus</name>
    <name type="common">Madagascar periwinkle</name>
    <name type="synonym">Vinca rosea</name>
    <dbReference type="NCBI Taxonomy" id="4058"/>
    <lineage>
        <taxon>Eukaryota</taxon>
        <taxon>Viridiplantae</taxon>
        <taxon>Streptophyta</taxon>
        <taxon>Embryophyta</taxon>
        <taxon>Tracheophyta</taxon>
        <taxon>Spermatophyta</taxon>
        <taxon>Magnoliopsida</taxon>
        <taxon>eudicotyledons</taxon>
        <taxon>Gunneridae</taxon>
        <taxon>Pentapetalae</taxon>
        <taxon>asterids</taxon>
        <taxon>lamiids</taxon>
        <taxon>Gentianales</taxon>
        <taxon>Apocynaceae</taxon>
        <taxon>Rauvolfioideae</taxon>
        <taxon>Vinceae</taxon>
        <taxon>Catharanthinae</taxon>
        <taxon>Catharanthus</taxon>
    </lineage>
</organism>
<name>A0ACC0A467_CATRO</name>
<evidence type="ECO:0000313" key="2">
    <source>
        <dbReference type="Proteomes" id="UP001060085"/>
    </source>
</evidence>
<gene>
    <name evidence="1" type="ORF">M9H77_32372</name>
</gene>
<reference evidence="2" key="1">
    <citation type="journal article" date="2023" name="Nat. Plants">
        <title>Single-cell RNA sequencing provides a high-resolution roadmap for understanding the multicellular compartmentation of specialized metabolism.</title>
        <authorList>
            <person name="Sun S."/>
            <person name="Shen X."/>
            <person name="Li Y."/>
            <person name="Li Y."/>
            <person name="Wang S."/>
            <person name="Li R."/>
            <person name="Zhang H."/>
            <person name="Shen G."/>
            <person name="Guo B."/>
            <person name="Wei J."/>
            <person name="Xu J."/>
            <person name="St-Pierre B."/>
            <person name="Chen S."/>
            <person name="Sun C."/>
        </authorList>
    </citation>
    <scope>NUCLEOTIDE SEQUENCE [LARGE SCALE GENOMIC DNA]</scope>
</reference>
<dbReference type="Proteomes" id="UP001060085">
    <property type="component" value="Linkage Group LG07"/>
</dbReference>